<protein>
    <submittedName>
        <fullName evidence="6">WD40 repeat-like protein</fullName>
    </submittedName>
</protein>
<dbReference type="Gene3D" id="3.40.50.300">
    <property type="entry name" value="P-loop containing nucleotide triphosphate hydrolases"/>
    <property type="match status" value="1"/>
</dbReference>
<dbReference type="EMBL" id="ML769647">
    <property type="protein sequence ID" value="KAE9390783.1"/>
    <property type="molecule type" value="Genomic_DNA"/>
</dbReference>
<evidence type="ECO:0000256" key="3">
    <source>
        <dbReference type="PROSITE-ProRule" id="PRU00221"/>
    </source>
</evidence>
<dbReference type="AlphaFoldDB" id="A0A6A4GZA0"/>
<dbReference type="PANTHER" id="PTHR19849:SF1">
    <property type="entry name" value="F-BOX_WD REPEAT-CONTAINING PROTEIN 7"/>
    <property type="match status" value="1"/>
</dbReference>
<dbReference type="GO" id="GO:0043130">
    <property type="term" value="F:ubiquitin binding"/>
    <property type="evidence" value="ECO:0007669"/>
    <property type="project" value="TreeGrafter"/>
</dbReference>
<feature type="repeat" description="WD" evidence="3">
    <location>
        <begin position="854"/>
        <end position="895"/>
    </location>
</feature>
<feature type="repeat" description="WD" evidence="3">
    <location>
        <begin position="897"/>
        <end position="938"/>
    </location>
</feature>
<sequence length="946" mass="103527">MTAERAPPNASSYFPNASNFEIHNSQFMNAQNIYIIESSINQKLRAELKPINGADLNPDKTCLEGTRVGIIADILAWVHNPDNEVSKAFFLCGEAGTGKSTISHTIGQNAKDTKCLGAFFCFDRTFAAERTPSKALQTIAYDLSISLPGFGKGLVEILDADPKISSSMSLKEQWNKLIVTPAKCSTPRVPVVIIIDALDECGPKEEGGSRDVLLSLLINSVCELPKNFHVLVTSRMESDVHAAVSEGSAAQSIQAQYMSNLQQTQEDIHKYVVDRLMTRKGASGVLNKSQCQILAEKAQGFFQWAYTACESLRGRGKAGLTVKKRFERFMSLSPSHGQDLLPLDKLYRSILEDVFDGNDSEAMSQYRVVMSQILAAFEPLSSLSLQKIQLSRCGYLGEDYDDEEVDAVIQFLGSLLTGVSQRDTPIRPVHTSVRDFLVDDKRSGEYTVKLEEGHQMLAVGTLHLMITDLHFNMCNLESSYLSNSQVEDLPGKIRKCILPDLSYACLYWGRHIIGTQSCTILDPLLRKFLTGVLLFWMEVLSILGKMDVVSETAGVLLEYGNSVGEALEADIQIILQEIQQFIQVFGRMIGSATPHLYLSGVPFLPKDSVILQQFISQLEKSLVICRGQKYSWPSQQAVLTGHTSYINSVAFSPDGKRIVSGSADKTVCIWNAETGMIIGEPLQGHRSYVRSVAFSPDGKKIVSGSDDKTVCIWNAETGMIIGEPLQGHTSSVNSVAFSPDGKRIVSGSSDKTLGIWNSDTGMIIGEPLQGHRNYVRSVAFSPDGKRIVSGSDDKTVCIWNAETGMIIGELLQGHTSYVNSVAFSPDGKRIVSGSTDNTVCIWNAETGMIIGEPLQGHRSYVRSVAFSPDGKRIVSGSSDNTVCIWNAETRMIIGEPLQGHTSYVHSVAFSPDGKRIVSGSGDNTVGIWNAETGMIIGEPLQGHHNW</sequence>
<keyword evidence="7" id="KW-1185">Reference proteome</keyword>
<accession>A0A6A4GZA0</accession>
<dbReference type="Pfam" id="PF24883">
    <property type="entry name" value="NPHP3_N"/>
    <property type="match status" value="1"/>
</dbReference>
<dbReference type="GO" id="GO:0010992">
    <property type="term" value="P:ubiquitin recycling"/>
    <property type="evidence" value="ECO:0007669"/>
    <property type="project" value="TreeGrafter"/>
</dbReference>
<dbReference type="PRINTS" id="PR00320">
    <property type="entry name" value="GPROTEINBRPT"/>
</dbReference>
<proteinExistence type="predicted"/>
<evidence type="ECO:0000259" key="4">
    <source>
        <dbReference type="Pfam" id="PF24883"/>
    </source>
</evidence>
<dbReference type="Pfam" id="PF00400">
    <property type="entry name" value="WD40"/>
    <property type="match status" value="7"/>
</dbReference>
<keyword evidence="1 3" id="KW-0853">WD repeat</keyword>
<dbReference type="Proteomes" id="UP000799118">
    <property type="component" value="Unassembled WGS sequence"/>
</dbReference>
<feature type="repeat" description="WD" evidence="3">
    <location>
        <begin position="768"/>
        <end position="809"/>
    </location>
</feature>
<feature type="domain" description="Nephrocystin 3-like N-terminal" evidence="4">
    <location>
        <begin position="75"/>
        <end position="235"/>
    </location>
</feature>
<feature type="repeat" description="WD" evidence="3">
    <location>
        <begin position="639"/>
        <end position="680"/>
    </location>
</feature>
<dbReference type="PROSITE" id="PS50294">
    <property type="entry name" value="WD_REPEATS_REGION"/>
    <property type="match status" value="7"/>
</dbReference>
<dbReference type="Pfam" id="PF25521">
    <property type="entry name" value="WHD_TANC1"/>
    <property type="match status" value="1"/>
</dbReference>
<dbReference type="SUPFAM" id="SSF52540">
    <property type="entry name" value="P-loop containing nucleoside triphosphate hydrolases"/>
    <property type="match status" value="1"/>
</dbReference>
<dbReference type="Gene3D" id="2.130.10.10">
    <property type="entry name" value="YVTN repeat-like/Quinoprotein amine dehydrogenase"/>
    <property type="match status" value="3"/>
</dbReference>
<dbReference type="GO" id="GO:0005737">
    <property type="term" value="C:cytoplasm"/>
    <property type="evidence" value="ECO:0007669"/>
    <property type="project" value="TreeGrafter"/>
</dbReference>
<evidence type="ECO:0000256" key="2">
    <source>
        <dbReference type="ARBA" id="ARBA00022737"/>
    </source>
</evidence>
<dbReference type="InterPro" id="IPR001680">
    <property type="entry name" value="WD40_rpt"/>
</dbReference>
<organism evidence="6 7">
    <name type="scientific">Gymnopus androsaceus JB14</name>
    <dbReference type="NCBI Taxonomy" id="1447944"/>
    <lineage>
        <taxon>Eukaryota</taxon>
        <taxon>Fungi</taxon>
        <taxon>Dikarya</taxon>
        <taxon>Basidiomycota</taxon>
        <taxon>Agaricomycotina</taxon>
        <taxon>Agaricomycetes</taxon>
        <taxon>Agaricomycetidae</taxon>
        <taxon>Agaricales</taxon>
        <taxon>Marasmiineae</taxon>
        <taxon>Omphalotaceae</taxon>
        <taxon>Gymnopus</taxon>
    </lineage>
</organism>
<feature type="repeat" description="WD" evidence="3">
    <location>
        <begin position="811"/>
        <end position="852"/>
    </location>
</feature>
<keyword evidence="2" id="KW-0677">Repeat</keyword>
<dbReference type="InterPro" id="IPR015943">
    <property type="entry name" value="WD40/YVTN_repeat-like_dom_sf"/>
</dbReference>
<evidence type="ECO:0000313" key="6">
    <source>
        <dbReference type="EMBL" id="KAE9390783.1"/>
    </source>
</evidence>
<evidence type="ECO:0000313" key="7">
    <source>
        <dbReference type="Proteomes" id="UP000799118"/>
    </source>
</evidence>
<dbReference type="PROSITE" id="PS00678">
    <property type="entry name" value="WD_REPEATS_1"/>
    <property type="match status" value="7"/>
</dbReference>
<evidence type="ECO:0000259" key="5">
    <source>
        <dbReference type="Pfam" id="PF25521"/>
    </source>
</evidence>
<dbReference type="SUPFAM" id="SSF50998">
    <property type="entry name" value="Quinoprotein alcohol dehydrogenase-like"/>
    <property type="match status" value="1"/>
</dbReference>
<dbReference type="InterPro" id="IPR020472">
    <property type="entry name" value="WD40_PAC1"/>
</dbReference>
<gene>
    <name evidence="6" type="ORF">BT96DRAFT_333277</name>
</gene>
<dbReference type="InterPro" id="IPR058056">
    <property type="entry name" value="WH_TANC1/2"/>
</dbReference>
<dbReference type="InterPro" id="IPR011047">
    <property type="entry name" value="Quinoprotein_ADH-like_sf"/>
</dbReference>
<evidence type="ECO:0000256" key="1">
    <source>
        <dbReference type="ARBA" id="ARBA00022574"/>
    </source>
</evidence>
<dbReference type="SMART" id="SM00320">
    <property type="entry name" value="WD40"/>
    <property type="match status" value="7"/>
</dbReference>
<dbReference type="OrthoDB" id="538223at2759"/>
<name>A0A6A4GZA0_9AGAR</name>
<dbReference type="PANTHER" id="PTHR19849">
    <property type="entry name" value="PHOSPHOLIPASE A-2-ACTIVATING PROTEIN"/>
    <property type="match status" value="1"/>
</dbReference>
<feature type="repeat" description="WD" evidence="3">
    <location>
        <begin position="682"/>
        <end position="723"/>
    </location>
</feature>
<feature type="domain" description="TANC1/2-like winged helix" evidence="5">
    <location>
        <begin position="364"/>
        <end position="459"/>
    </location>
</feature>
<reference evidence="6" key="1">
    <citation type="journal article" date="2019" name="Environ. Microbiol.">
        <title>Fungal ecological strategies reflected in gene transcription - a case study of two litter decomposers.</title>
        <authorList>
            <person name="Barbi F."/>
            <person name="Kohler A."/>
            <person name="Barry K."/>
            <person name="Baskaran P."/>
            <person name="Daum C."/>
            <person name="Fauchery L."/>
            <person name="Ihrmark K."/>
            <person name="Kuo A."/>
            <person name="LaButti K."/>
            <person name="Lipzen A."/>
            <person name="Morin E."/>
            <person name="Grigoriev I.V."/>
            <person name="Henrissat B."/>
            <person name="Lindahl B."/>
            <person name="Martin F."/>
        </authorList>
    </citation>
    <scope>NUCLEOTIDE SEQUENCE</scope>
    <source>
        <strain evidence="6">JB14</strain>
    </source>
</reference>
<feature type="repeat" description="WD" evidence="3">
    <location>
        <begin position="725"/>
        <end position="766"/>
    </location>
</feature>
<dbReference type="InterPro" id="IPR027417">
    <property type="entry name" value="P-loop_NTPase"/>
</dbReference>
<dbReference type="GO" id="GO:0043161">
    <property type="term" value="P:proteasome-mediated ubiquitin-dependent protein catabolic process"/>
    <property type="evidence" value="ECO:0007669"/>
    <property type="project" value="TreeGrafter"/>
</dbReference>
<dbReference type="InterPro" id="IPR019775">
    <property type="entry name" value="WD40_repeat_CS"/>
</dbReference>
<dbReference type="PROSITE" id="PS50082">
    <property type="entry name" value="WD_REPEATS_2"/>
    <property type="match status" value="7"/>
</dbReference>
<dbReference type="CDD" id="cd00200">
    <property type="entry name" value="WD40"/>
    <property type="match status" value="1"/>
</dbReference>
<dbReference type="InterPro" id="IPR056884">
    <property type="entry name" value="NPHP3-like_N"/>
</dbReference>
<dbReference type="GO" id="GO:0005634">
    <property type="term" value="C:nucleus"/>
    <property type="evidence" value="ECO:0007669"/>
    <property type="project" value="TreeGrafter"/>
</dbReference>